<evidence type="ECO:0000259" key="2">
    <source>
        <dbReference type="Pfam" id="PF07603"/>
    </source>
</evidence>
<evidence type="ECO:0000313" key="3">
    <source>
        <dbReference type="EMBL" id="MBD9356569.1"/>
    </source>
</evidence>
<reference evidence="3 4" key="1">
    <citation type="submission" date="2020-09" db="EMBL/GenBank/DDBJ databases">
        <title>Methylomonas albis sp. nov. and Methylomonas fluvii sp. nov.: Two cold-adapted methanotrophs from the River Elbe and an amended description of Methylovulum psychrotolerans strain Eb1.</title>
        <authorList>
            <person name="Bussmann I.K."/>
            <person name="Klings K.-W."/>
            <person name="Warnstedt J."/>
            <person name="Hoppert M."/>
            <person name="Saborowski A."/>
            <person name="Horn F."/>
            <person name="Liebner S."/>
        </authorList>
    </citation>
    <scope>NUCLEOTIDE SEQUENCE [LARGE SCALE GENOMIC DNA]</scope>
    <source>
        <strain evidence="3 4">EbA</strain>
    </source>
</reference>
<dbReference type="EMBL" id="JACXSS010000001">
    <property type="protein sequence ID" value="MBD9356569.1"/>
    <property type="molecule type" value="Genomic_DNA"/>
</dbReference>
<organism evidence="3 4">
    <name type="scientific">Methylomonas albis</name>
    <dbReference type="NCBI Taxonomy" id="1854563"/>
    <lineage>
        <taxon>Bacteria</taxon>
        <taxon>Pseudomonadati</taxon>
        <taxon>Pseudomonadota</taxon>
        <taxon>Gammaproteobacteria</taxon>
        <taxon>Methylococcales</taxon>
        <taxon>Methylococcaceae</taxon>
        <taxon>Methylomonas</taxon>
    </lineage>
</organism>
<sequence>MQSTFTKLKPNRALAGLTLSLTLAFFNQATAALTDNGNGLIYDSGLDITWTQDANLLVTKGGINSTVVNEILAANPHGVVDPYYLVNSPNTGVYTLSAADFHADGTATWWGAQAFVHYLNFTTYGGTDKWQLPASTAISGFNSGSELGLGELFYNELGGIGGTPLATSGPFNNIQSGTYWTGTENHPPSSAAWYFRMSDGGQTFSSKTSSFFVWAVAPGNVSVSQVPVPSAIWLFGSGMLGLLRLKHRHQIN</sequence>
<comment type="caution">
    <text evidence="3">The sequence shown here is derived from an EMBL/GenBank/DDBJ whole genome shotgun (WGS) entry which is preliminary data.</text>
</comment>
<proteinExistence type="predicted"/>
<evidence type="ECO:0000313" key="4">
    <source>
        <dbReference type="Proteomes" id="UP000652176"/>
    </source>
</evidence>
<name>A0ABR9D0B2_9GAMM</name>
<accession>A0ABR9D0B2</accession>
<keyword evidence="1" id="KW-0732">Signal</keyword>
<feature type="chain" id="PRO_5045911794" evidence="1">
    <location>
        <begin position="32"/>
        <end position="252"/>
    </location>
</feature>
<feature type="domain" description="Lcl C-terminal" evidence="2">
    <location>
        <begin position="41"/>
        <end position="216"/>
    </location>
</feature>
<dbReference type="Proteomes" id="UP000652176">
    <property type="component" value="Unassembled WGS sequence"/>
</dbReference>
<gene>
    <name evidence="3" type="ORF">IE877_11830</name>
</gene>
<dbReference type="RefSeq" id="WP_192374910.1">
    <property type="nucleotide sequence ID" value="NZ_CAJHIV010000001.1"/>
</dbReference>
<dbReference type="Pfam" id="PF07603">
    <property type="entry name" value="Lcl_C"/>
    <property type="match status" value="1"/>
</dbReference>
<keyword evidence="4" id="KW-1185">Reference proteome</keyword>
<evidence type="ECO:0000256" key="1">
    <source>
        <dbReference type="SAM" id="SignalP"/>
    </source>
</evidence>
<protein>
    <submittedName>
        <fullName evidence="3">DUF1566 domain-containing protein</fullName>
    </submittedName>
</protein>
<feature type="signal peptide" evidence="1">
    <location>
        <begin position="1"/>
        <end position="31"/>
    </location>
</feature>
<dbReference type="InterPro" id="IPR011460">
    <property type="entry name" value="Lcl_C"/>
</dbReference>